<feature type="transmembrane region" description="Helical" evidence="7">
    <location>
        <begin position="177"/>
        <end position="198"/>
    </location>
</feature>
<evidence type="ECO:0000259" key="8">
    <source>
        <dbReference type="Pfam" id="PF20684"/>
    </source>
</evidence>
<comment type="similarity">
    <text evidence="5">Belongs to the SAT4 family.</text>
</comment>
<keyword evidence="10" id="KW-1185">Reference proteome</keyword>
<evidence type="ECO:0000256" key="7">
    <source>
        <dbReference type="SAM" id="Phobius"/>
    </source>
</evidence>
<feature type="transmembrane region" description="Helical" evidence="7">
    <location>
        <begin position="135"/>
        <end position="154"/>
    </location>
</feature>
<protein>
    <recommendedName>
        <fullName evidence="8">Rhodopsin domain-containing protein</fullName>
    </recommendedName>
</protein>
<evidence type="ECO:0000256" key="1">
    <source>
        <dbReference type="ARBA" id="ARBA00004141"/>
    </source>
</evidence>
<evidence type="ECO:0000256" key="4">
    <source>
        <dbReference type="ARBA" id="ARBA00023136"/>
    </source>
</evidence>
<gene>
    <name evidence="9" type="ORF">TCE0_017r03649</name>
</gene>
<feature type="transmembrane region" description="Helical" evidence="7">
    <location>
        <begin position="50"/>
        <end position="70"/>
    </location>
</feature>
<feature type="compositionally biased region" description="Polar residues" evidence="6">
    <location>
        <begin position="283"/>
        <end position="293"/>
    </location>
</feature>
<comment type="caution">
    <text evidence="9">The sequence shown here is derived from an EMBL/GenBank/DDBJ whole genome shotgun (WGS) entry which is preliminary data.</text>
</comment>
<dbReference type="InterPro" id="IPR052337">
    <property type="entry name" value="SAT4-like"/>
</dbReference>
<keyword evidence="3 7" id="KW-1133">Transmembrane helix</keyword>
<proteinExistence type="inferred from homology"/>
<dbReference type="PANTHER" id="PTHR33048">
    <property type="entry name" value="PTH11-LIKE INTEGRAL MEMBRANE PROTEIN (AFU_ORTHOLOGUE AFUA_5G11245)"/>
    <property type="match status" value="1"/>
</dbReference>
<keyword evidence="2 7" id="KW-0812">Transmembrane</keyword>
<evidence type="ECO:0000313" key="10">
    <source>
        <dbReference type="Proteomes" id="UP000053095"/>
    </source>
</evidence>
<feature type="domain" description="Rhodopsin" evidence="8">
    <location>
        <begin position="36"/>
        <end position="273"/>
    </location>
</feature>
<sequence>MILTSLRPYDLSVANARQPVVASTVLAVLATIMTLLRYANRLVQKAAFGWDDFLILGALLSSYAELILYWCCVTLGGTGRHEADVGYPDILLTLKLLVPFELLYNLSMTCLKCGIIAFYFRLFGRDEMVKRYGKVIIWATVIWGVASIIVIFLICRPFSYSWDTSQPGSCGNRNDMYIINGIGNMLLDIAILVLPLPTIWKLKLPTAQKVGLALIFSLGIFVAIISIIRIKELLAVDFEDITWSLPGGLEWTCLEESIALINANLPFLRSIFKHMTPKAFSAQWASNQRSQRTNTRKTDKSTGDDTEGTFSLVDKSASSQYMELPDYGTGRSVYSQSGHSGHS</sequence>
<evidence type="ECO:0000313" key="9">
    <source>
        <dbReference type="EMBL" id="GAM35368.1"/>
    </source>
</evidence>
<reference evidence="10" key="1">
    <citation type="journal article" date="2015" name="Genome Announc.">
        <title>Draft genome sequence of Talaromyces cellulolyticus strain Y-94, a source of lignocellulosic biomass-degrading enzymes.</title>
        <authorList>
            <person name="Fujii T."/>
            <person name="Koike H."/>
            <person name="Sawayama S."/>
            <person name="Yano S."/>
            <person name="Inoue H."/>
        </authorList>
    </citation>
    <scope>NUCLEOTIDE SEQUENCE [LARGE SCALE GENOMIC DNA]</scope>
    <source>
        <strain evidence="10">Y-94</strain>
    </source>
</reference>
<evidence type="ECO:0000256" key="6">
    <source>
        <dbReference type="SAM" id="MobiDB-lite"/>
    </source>
</evidence>
<comment type="subcellular location">
    <subcellularLocation>
        <location evidence="1">Membrane</location>
        <topology evidence="1">Multi-pass membrane protein</topology>
    </subcellularLocation>
</comment>
<feature type="transmembrane region" description="Helical" evidence="7">
    <location>
        <begin position="210"/>
        <end position="228"/>
    </location>
</feature>
<feature type="region of interest" description="Disordered" evidence="6">
    <location>
        <begin position="324"/>
        <end position="343"/>
    </location>
</feature>
<accession>A0A6V8H234</accession>
<evidence type="ECO:0000256" key="2">
    <source>
        <dbReference type="ARBA" id="ARBA00022692"/>
    </source>
</evidence>
<keyword evidence="4 7" id="KW-0472">Membrane</keyword>
<feature type="transmembrane region" description="Helical" evidence="7">
    <location>
        <begin position="102"/>
        <end position="123"/>
    </location>
</feature>
<feature type="compositionally biased region" description="Polar residues" evidence="6">
    <location>
        <begin position="332"/>
        <end position="343"/>
    </location>
</feature>
<dbReference type="Pfam" id="PF20684">
    <property type="entry name" value="Fung_rhodopsin"/>
    <property type="match status" value="1"/>
</dbReference>
<evidence type="ECO:0000256" key="3">
    <source>
        <dbReference type="ARBA" id="ARBA00022989"/>
    </source>
</evidence>
<evidence type="ECO:0000256" key="5">
    <source>
        <dbReference type="ARBA" id="ARBA00038359"/>
    </source>
</evidence>
<feature type="transmembrane region" description="Helical" evidence="7">
    <location>
        <begin position="20"/>
        <end position="38"/>
    </location>
</feature>
<dbReference type="PANTHER" id="PTHR33048:SF161">
    <property type="entry name" value="INTEGRAL MEMBRANE PROTEIN"/>
    <property type="match status" value="1"/>
</dbReference>
<dbReference type="EMBL" id="DF933813">
    <property type="protein sequence ID" value="GAM35368.1"/>
    <property type="molecule type" value="Genomic_DNA"/>
</dbReference>
<dbReference type="GO" id="GO:0016020">
    <property type="term" value="C:membrane"/>
    <property type="evidence" value="ECO:0007669"/>
    <property type="project" value="UniProtKB-SubCell"/>
</dbReference>
<name>A0A6V8H234_TALPI</name>
<feature type="region of interest" description="Disordered" evidence="6">
    <location>
        <begin position="283"/>
        <end position="317"/>
    </location>
</feature>
<dbReference type="InterPro" id="IPR049326">
    <property type="entry name" value="Rhodopsin_dom_fungi"/>
</dbReference>
<organism evidence="9 10">
    <name type="scientific">Talaromyces pinophilus</name>
    <name type="common">Penicillium pinophilum</name>
    <dbReference type="NCBI Taxonomy" id="128442"/>
    <lineage>
        <taxon>Eukaryota</taxon>
        <taxon>Fungi</taxon>
        <taxon>Dikarya</taxon>
        <taxon>Ascomycota</taxon>
        <taxon>Pezizomycotina</taxon>
        <taxon>Eurotiomycetes</taxon>
        <taxon>Eurotiomycetidae</taxon>
        <taxon>Eurotiales</taxon>
        <taxon>Trichocomaceae</taxon>
        <taxon>Talaromyces</taxon>
        <taxon>Talaromyces sect. Talaromyces</taxon>
    </lineage>
</organism>
<dbReference type="Proteomes" id="UP000053095">
    <property type="component" value="Unassembled WGS sequence"/>
</dbReference>
<dbReference type="AlphaFoldDB" id="A0A6V8H234"/>